<dbReference type="RefSeq" id="WP_369714892.1">
    <property type="nucleotide sequence ID" value="NZ_CP165647.1"/>
</dbReference>
<reference evidence="1" key="1">
    <citation type="submission" date="2024-07" db="EMBL/GenBank/DDBJ databases">
        <authorList>
            <person name="Li X.-J."/>
            <person name="Wang X."/>
        </authorList>
    </citation>
    <scope>NUCLEOTIDE SEQUENCE</scope>
    <source>
        <strain evidence="1">HSP-536</strain>
    </source>
</reference>
<proteinExistence type="predicted"/>
<dbReference type="EMBL" id="CP165647">
    <property type="protein sequence ID" value="XDU61374.1"/>
    <property type="molecule type" value="Genomic_DNA"/>
</dbReference>
<dbReference type="AlphaFoldDB" id="A0AB39V1W4"/>
<accession>A0AB39V1W4</accession>
<sequence>MRKKIKKIILVNVFCFLSITAKSESLKNISGILKLENFSKIKNIEAEKILDYDTQIVLNNNLACEKENDKLFTGIAIQKIKDNIKNINFYENGNLISYYKYFLDGNIEEAKEIDKEKNQVITQKYNKNKKNISQRIYENGFLKSENQYVNGKLTLEYRANGKENGNFIYYDGNKKVLSEIEVLQINKNGQIYQMPQVIKVFGKNGKIEREYTFKNGTLVGQVQKVYYPNGNLKYTGIAKNDDIIDMEIKELYEEYNSSGVKKMSCKEIETDKWSCEYYKKDGEIKIKKQIREDFSKNLAASKDIYDNKPGIEFLKSIGKGIGNIFLMIIDGVFGTDMYRILNY</sequence>
<dbReference type="Gene3D" id="2.20.110.10">
    <property type="entry name" value="Histone H3 K4-specific methyltransferase SET7/9 N-terminal domain"/>
    <property type="match status" value="1"/>
</dbReference>
<organism evidence="1">
    <name type="scientific">Leptotrichia alba</name>
    <dbReference type="NCBI Taxonomy" id="3239304"/>
    <lineage>
        <taxon>Bacteria</taxon>
        <taxon>Fusobacteriati</taxon>
        <taxon>Fusobacteriota</taxon>
        <taxon>Fusobacteriia</taxon>
        <taxon>Fusobacteriales</taxon>
        <taxon>Leptotrichiaceae</taxon>
        <taxon>Leptotrichia</taxon>
    </lineage>
</organism>
<dbReference type="SUPFAM" id="SSF82185">
    <property type="entry name" value="Histone H3 K4-specific methyltransferase SET7/9 N-terminal domain"/>
    <property type="match status" value="1"/>
</dbReference>
<dbReference type="KEGG" id="lala:AB8B28_06825"/>
<evidence type="ECO:0000313" key="1">
    <source>
        <dbReference type="EMBL" id="XDU61374.1"/>
    </source>
</evidence>
<name>A0AB39V1W4_9FUSO</name>
<gene>
    <name evidence="1" type="ORF">AB8B28_06825</name>
</gene>
<protein>
    <submittedName>
        <fullName evidence="1">Toxin-antitoxin system YwqK family antitoxin</fullName>
    </submittedName>
</protein>